<dbReference type="PANTHER" id="PTHR10605:SF56">
    <property type="entry name" value="BIFUNCTIONAL HEPARAN SULFATE N-DEACETYLASE_N-SULFOTRANSFERASE"/>
    <property type="match status" value="1"/>
</dbReference>
<dbReference type="Pfam" id="PF00685">
    <property type="entry name" value="Sulfotransfer_1"/>
    <property type="match status" value="1"/>
</dbReference>
<comment type="caution">
    <text evidence="4">The sequence shown here is derived from an EMBL/GenBank/DDBJ whole genome shotgun (WGS) entry which is preliminary data.</text>
</comment>
<reference evidence="4 5" key="1">
    <citation type="submission" date="2019-09" db="EMBL/GenBank/DDBJ databases">
        <title>Wenzhouxiangella sp. Genome sequencing and assembly.</title>
        <authorList>
            <person name="Zhang R."/>
        </authorList>
    </citation>
    <scope>NUCLEOTIDE SEQUENCE [LARGE SCALE GENOMIC DNA]</scope>
    <source>
        <strain evidence="4 5">W260</strain>
    </source>
</reference>
<dbReference type="SUPFAM" id="SSF52540">
    <property type="entry name" value="P-loop containing nucleoside triphosphate hydrolases"/>
    <property type="match status" value="1"/>
</dbReference>
<dbReference type="Proteomes" id="UP000325372">
    <property type="component" value="Unassembled WGS sequence"/>
</dbReference>
<dbReference type="InterPro" id="IPR027417">
    <property type="entry name" value="P-loop_NTPase"/>
</dbReference>
<dbReference type="InterPro" id="IPR000863">
    <property type="entry name" value="Sulfotransferase_dom"/>
</dbReference>
<proteinExistence type="predicted"/>
<evidence type="ECO:0000256" key="2">
    <source>
        <dbReference type="ARBA" id="ARBA00023180"/>
    </source>
</evidence>
<keyword evidence="5" id="KW-1185">Reference proteome</keyword>
<evidence type="ECO:0000259" key="3">
    <source>
        <dbReference type="Pfam" id="PF00685"/>
    </source>
</evidence>
<dbReference type="InterPro" id="IPR037359">
    <property type="entry name" value="NST/OST"/>
</dbReference>
<sequence>MLPGFAFDELSPWTVQSWGIALPKANLFIVGAPKCGTTAWWYYLSRHPEIFMAEPKEPHYFNTDFESFRWVKSKEQYDQLFSTAGDAAVRGEASVMYLYSSESAKNIFDYNADARILIFLRDHAEFLRSYHQQLLINLDEDQSDIKVALQLESIRSRGEKVPRHCRDSRFLEYSKVASFGPQVQRYIEIFGSERVKILWMEDWAGSVSAAWKEVLEFLGLHSEGGILFDRINVARKPKSLFLSEAYKRPPQWLKRISRVSKHLGLNTQRLKQIVRNFNESEFQQTGMEREQVLKILGATIQHDMDRLSALGCLPLTRGRQTWE</sequence>
<dbReference type="AlphaFoldDB" id="A0A5N0TDB0"/>
<dbReference type="PANTHER" id="PTHR10605">
    <property type="entry name" value="HEPARAN SULFATE SULFOTRANSFERASE"/>
    <property type="match status" value="1"/>
</dbReference>
<keyword evidence="2" id="KW-0325">Glycoprotein</keyword>
<evidence type="ECO:0000313" key="4">
    <source>
        <dbReference type="EMBL" id="KAA9133063.1"/>
    </source>
</evidence>
<feature type="domain" description="Sulfotransferase" evidence="3">
    <location>
        <begin position="26"/>
        <end position="222"/>
    </location>
</feature>
<keyword evidence="1" id="KW-0808">Transferase</keyword>
<dbReference type="Gene3D" id="3.40.50.300">
    <property type="entry name" value="P-loop containing nucleotide triphosphate hydrolases"/>
    <property type="match status" value="1"/>
</dbReference>
<organism evidence="4 5">
    <name type="scientific">Marinihelvus fidelis</name>
    <dbReference type="NCBI Taxonomy" id="2613842"/>
    <lineage>
        <taxon>Bacteria</taxon>
        <taxon>Pseudomonadati</taxon>
        <taxon>Pseudomonadota</taxon>
        <taxon>Gammaproteobacteria</taxon>
        <taxon>Chromatiales</taxon>
        <taxon>Wenzhouxiangellaceae</taxon>
        <taxon>Marinihelvus</taxon>
    </lineage>
</organism>
<gene>
    <name evidence="4" type="ORF">F3N42_01495</name>
</gene>
<dbReference type="GO" id="GO:0008146">
    <property type="term" value="F:sulfotransferase activity"/>
    <property type="evidence" value="ECO:0007669"/>
    <property type="project" value="InterPro"/>
</dbReference>
<dbReference type="EMBL" id="VYXP01000002">
    <property type="protein sequence ID" value="KAA9133063.1"/>
    <property type="molecule type" value="Genomic_DNA"/>
</dbReference>
<evidence type="ECO:0000256" key="1">
    <source>
        <dbReference type="ARBA" id="ARBA00022679"/>
    </source>
</evidence>
<name>A0A5N0TDB0_9GAMM</name>
<accession>A0A5N0TDB0</accession>
<evidence type="ECO:0000313" key="5">
    <source>
        <dbReference type="Proteomes" id="UP000325372"/>
    </source>
</evidence>
<protein>
    <recommendedName>
        <fullName evidence="3">Sulfotransferase domain-containing protein</fullName>
    </recommendedName>
</protein>
<dbReference type="RefSeq" id="WP_150862624.1">
    <property type="nucleotide sequence ID" value="NZ_VYXP01000002.1"/>
</dbReference>